<protein>
    <recommendedName>
        <fullName evidence="9">Mis6-domain-containing protein</fullName>
    </recommendedName>
</protein>
<evidence type="ECO:0008006" key="9">
    <source>
        <dbReference type="Google" id="ProtNLM"/>
    </source>
</evidence>
<comment type="similarity">
    <text evidence="3">Belongs to the CENP-I/CTF3 family.</text>
</comment>
<dbReference type="InterPro" id="IPR012485">
    <property type="entry name" value="CENP-I"/>
</dbReference>
<dbReference type="PANTHER" id="PTHR48208">
    <property type="entry name" value="CENTROMERE PROTEIN I"/>
    <property type="match status" value="1"/>
</dbReference>
<name>A0A9P5VGN4_9FUNG</name>
<proteinExistence type="inferred from homology"/>
<keyword evidence="4" id="KW-0158">Chromosome</keyword>
<gene>
    <name evidence="7" type="ORF">BG006_002725</name>
</gene>
<dbReference type="GO" id="GO:0000939">
    <property type="term" value="C:inner kinetochore"/>
    <property type="evidence" value="ECO:0007669"/>
    <property type="project" value="TreeGrafter"/>
</dbReference>
<accession>A0A9P5VGN4</accession>
<keyword evidence="6" id="KW-0137">Centromere</keyword>
<evidence type="ECO:0000256" key="5">
    <source>
        <dbReference type="ARBA" id="ARBA00023242"/>
    </source>
</evidence>
<sequence length="627" mass="71262">MDEDQDANNITELTVDEADTAINDAIERIERNAGVKGGKTTVLRALASMEPSARGFGLSPDQLTDLLEVILADKIDDATTRKLVKLLLPRQRVPENCAIRILGSLGKHLGFSIQAALLRWIILVYDLFDSRSRFQRLYGVVFHYLSYETLRPLLCHILYYMTRREDVKSFRIRKLLDLQVTVGKEPALTGLLHIYKTYFPDLILTPLQLSNRTIFKCPDQATATLISQIQDKWRTLNASLGHDTAFGGSKDPIERIGNKRQKLSHIPDALSVYRKGDDDSSIPLSQITSITALVQHIDTLTLPDQLASILSSRLMQHVLTLQPSNSTVERISYWLGQELMDLWYWSDKTDTTRARFGHILAKVVEVTTVTKSQLLLCYTQLLTRWSQFKWNEYLKLGRGPRLPVEGVQDLRRLFSSLSPDIDYMETFHAFIHHVERLSVAALEVENDHVVVQHGVLSLYDLMSTLTATYRLPLAIVIPDSTIVYRTFLSDSAMAVTRMCGIVYQYKKAFEVFEQELQNQYDDLVQAMIEAKIADGETVDEEDLPQPPPIVVKGYNREYVVLFNSFVMDICNFLWRNRAFNKSDKNSRGFLMDSRVVAYTKRVCVNGGLSMSNMLAMTHSIALSGYSS</sequence>
<comment type="caution">
    <text evidence="7">The sequence shown here is derived from an EMBL/GenBank/DDBJ whole genome shotgun (WGS) entry which is preliminary data.</text>
</comment>
<dbReference type="CDD" id="cd22647">
    <property type="entry name" value="CTF3_NTD_HEAT"/>
    <property type="match status" value="1"/>
</dbReference>
<feature type="non-terminal residue" evidence="7">
    <location>
        <position position="1"/>
    </location>
</feature>
<comment type="subcellular location">
    <subcellularLocation>
        <location evidence="2">Chromosome</location>
        <location evidence="2">Centromere</location>
    </subcellularLocation>
    <subcellularLocation>
        <location evidence="1">Nucleus</location>
    </subcellularLocation>
</comment>
<evidence type="ECO:0000256" key="1">
    <source>
        <dbReference type="ARBA" id="ARBA00004123"/>
    </source>
</evidence>
<evidence type="ECO:0000256" key="4">
    <source>
        <dbReference type="ARBA" id="ARBA00022454"/>
    </source>
</evidence>
<dbReference type="GO" id="GO:0034080">
    <property type="term" value="P:CENP-A containing chromatin assembly"/>
    <property type="evidence" value="ECO:0007669"/>
    <property type="project" value="TreeGrafter"/>
</dbReference>
<dbReference type="Pfam" id="PF07778">
    <property type="entry name" value="CENP-I"/>
    <property type="match status" value="1"/>
</dbReference>
<evidence type="ECO:0000256" key="2">
    <source>
        <dbReference type="ARBA" id="ARBA00004584"/>
    </source>
</evidence>
<evidence type="ECO:0000256" key="3">
    <source>
        <dbReference type="ARBA" id="ARBA00005470"/>
    </source>
</evidence>
<dbReference type="EMBL" id="JAAAUY010001671">
    <property type="protein sequence ID" value="KAF9320822.1"/>
    <property type="molecule type" value="Genomic_DNA"/>
</dbReference>
<evidence type="ECO:0000256" key="6">
    <source>
        <dbReference type="ARBA" id="ARBA00023328"/>
    </source>
</evidence>
<dbReference type="GO" id="GO:0005634">
    <property type="term" value="C:nucleus"/>
    <property type="evidence" value="ECO:0007669"/>
    <property type="project" value="UniProtKB-SubCell"/>
</dbReference>
<keyword evidence="5" id="KW-0539">Nucleus</keyword>
<organism evidence="7 8">
    <name type="scientific">Podila minutissima</name>
    <dbReference type="NCBI Taxonomy" id="64525"/>
    <lineage>
        <taxon>Eukaryota</taxon>
        <taxon>Fungi</taxon>
        <taxon>Fungi incertae sedis</taxon>
        <taxon>Mucoromycota</taxon>
        <taxon>Mortierellomycotina</taxon>
        <taxon>Mortierellomycetes</taxon>
        <taxon>Mortierellales</taxon>
        <taxon>Mortierellaceae</taxon>
        <taxon>Podila</taxon>
    </lineage>
</organism>
<dbReference type="AlphaFoldDB" id="A0A9P5VGN4"/>
<evidence type="ECO:0000313" key="8">
    <source>
        <dbReference type="Proteomes" id="UP000696485"/>
    </source>
</evidence>
<dbReference type="Proteomes" id="UP000696485">
    <property type="component" value="Unassembled WGS sequence"/>
</dbReference>
<dbReference type="GO" id="GO:0000070">
    <property type="term" value="P:mitotic sister chromatid segregation"/>
    <property type="evidence" value="ECO:0007669"/>
    <property type="project" value="TreeGrafter"/>
</dbReference>
<keyword evidence="8" id="KW-1185">Reference proteome</keyword>
<evidence type="ECO:0000313" key="7">
    <source>
        <dbReference type="EMBL" id="KAF9320822.1"/>
    </source>
</evidence>
<dbReference type="PANTHER" id="PTHR48208:SF2">
    <property type="entry name" value="CENTROMERE PROTEIN I"/>
    <property type="match status" value="1"/>
</dbReference>
<reference evidence="7" key="1">
    <citation type="journal article" date="2020" name="Fungal Divers.">
        <title>Resolving the Mortierellaceae phylogeny through synthesis of multi-gene phylogenetics and phylogenomics.</title>
        <authorList>
            <person name="Vandepol N."/>
            <person name="Liber J."/>
            <person name="Desiro A."/>
            <person name="Na H."/>
            <person name="Kennedy M."/>
            <person name="Barry K."/>
            <person name="Grigoriev I.V."/>
            <person name="Miller A.N."/>
            <person name="O'Donnell K."/>
            <person name="Stajich J.E."/>
            <person name="Bonito G."/>
        </authorList>
    </citation>
    <scope>NUCLEOTIDE SEQUENCE</scope>
    <source>
        <strain evidence="7">NVP1</strain>
    </source>
</reference>